<feature type="region of interest" description="Disordered" evidence="1">
    <location>
        <begin position="377"/>
        <end position="430"/>
    </location>
</feature>
<keyword evidence="3" id="KW-1185">Reference proteome</keyword>
<sequence length="430" mass="48482">MAFVVSEGTVQSVSRPNGAWSSSSVRRIQLSPWLAMDYFEIWRTQPSVRRTVSFLARNIAQLSIHLFERKGDTDRARLTDHPLALLLGQPNSFTTKYRFLNALVSDFAIYDVAYWWKIKGGKLIHLPAPLITPKGDNWLTPDVFEFQGQRAKQTIPRDQVLYFRGYGGIADVGESPLESLRQILREDWTASQLREQVMNNGARHSGVISRPKDAPKWSDDARKRFKEDWQQKYAGALASEGGGTPILEDGMTWAGASQTAKELQYVESRKLTDEEVTRSYFIPPPMIGILDHATFANIEEQHRMLYQDTLGPWLTMIQDEIALQLIPDFEPVKPERFYVEFNIREKLTGNFEQRAAVMQPAIGGPWLTINEGRALDNRPPIEGGDELIRPLNVTQNGDQAPIPADDGSDVAGGGMKPTQKPPAEEDDETE</sequence>
<accession>D5PF73</accession>
<dbReference type="eggNOG" id="COG4695">
    <property type="taxonomic scope" value="Bacteria"/>
</dbReference>
<evidence type="ECO:0000313" key="2">
    <source>
        <dbReference type="EMBL" id="EFG75254.1"/>
    </source>
</evidence>
<dbReference type="HOGENOM" id="CLU_033789_6_0_11"/>
<evidence type="ECO:0000313" key="3">
    <source>
        <dbReference type="Proteomes" id="UP000003653"/>
    </source>
</evidence>
<dbReference type="Pfam" id="PF04860">
    <property type="entry name" value="Phage_portal"/>
    <property type="match status" value="1"/>
</dbReference>
<evidence type="ECO:0000256" key="1">
    <source>
        <dbReference type="SAM" id="MobiDB-lite"/>
    </source>
</evidence>
<dbReference type="RefSeq" id="WP_007168806.1">
    <property type="nucleotide sequence ID" value="NZ_GG770554.1"/>
</dbReference>
<dbReference type="InterPro" id="IPR006944">
    <property type="entry name" value="Phage/GTA_portal"/>
</dbReference>
<dbReference type="Proteomes" id="UP000003653">
    <property type="component" value="Unassembled WGS sequence"/>
</dbReference>
<dbReference type="InterPro" id="IPR006427">
    <property type="entry name" value="Portal_HK97"/>
</dbReference>
<protein>
    <submittedName>
        <fullName evidence="2">Phage portal protein, HK97 family</fullName>
    </submittedName>
</protein>
<dbReference type="EMBL" id="ADNV01000331">
    <property type="protein sequence ID" value="EFG75254.1"/>
    <property type="molecule type" value="Genomic_DNA"/>
</dbReference>
<proteinExistence type="predicted"/>
<comment type="caution">
    <text evidence="2">The sequence shown here is derived from an EMBL/GenBank/DDBJ whole genome shotgun (WGS) entry which is preliminary data.</text>
</comment>
<name>D5PF73_9MYCO</name>
<dbReference type="AlphaFoldDB" id="D5PF73"/>
<organism evidence="2 3">
    <name type="scientific">Mycobacterium parascrofulaceum ATCC BAA-614</name>
    <dbReference type="NCBI Taxonomy" id="525368"/>
    <lineage>
        <taxon>Bacteria</taxon>
        <taxon>Bacillati</taxon>
        <taxon>Actinomycetota</taxon>
        <taxon>Actinomycetes</taxon>
        <taxon>Mycobacteriales</taxon>
        <taxon>Mycobacteriaceae</taxon>
        <taxon>Mycobacterium</taxon>
        <taxon>Mycobacterium simiae complex</taxon>
    </lineage>
</organism>
<gene>
    <name evidence="2" type="ORF">HMPREF0591_4817</name>
</gene>
<dbReference type="NCBIfam" id="TIGR01537">
    <property type="entry name" value="portal_HK97"/>
    <property type="match status" value="1"/>
</dbReference>
<reference evidence="2 3" key="1">
    <citation type="submission" date="2010-04" db="EMBL/GenBank/DDBJ databases">
        <authorList>
            <person name="Muzny D."/>
            <person name="Qin X."/>
            <person name="Deng J."/>
            <person name="Jiang H."/>
            <person name="Liu Y."/>
            <person name="Qu J."/>
            <person name="Song X.-Z."/>
            <person name="Zhang L."/>
            <person name="Thornton R."/>
            <person name="Coyle M."/>
            <person name="Francisco L."/>
            <person name="Jackson L."/>
            <person name="Javaid M."/>
            <person name="Korchina V."/>
            <person name="Kovar C."/>
            <person name="Mata R."/>
            <person name="Mathew T."/>
            <person name="Ngo R."/>
            <person name="Nguyen L."/>
            <person name="Nguyen N."/>
            <person name="Okwuonu G."/>
            <person name="Ongeri F."/>
            <person name="Pham C."/>
            <person name="Simmons D."/>
            <person name="Wilczek-Boney K."/>
            <person name="Hale W."/>
            <person name="Jakkamsetti A."/>
            <person name="Pham P."/>
            <person name="Ruth R."/>
            <person name="San Lucas F."/>
            <person name="Warren J."/>
            <person name="Zhang J."/>
            <person name="Zhao Z."/>
            <person name="Zhou C."/>
            <person name="Zhu D."/>
            <person name="Lee S."/>
            <person name="Bess C."/>
            <person name="Blankenburg K."/>
            <person name="Forbes L."/>
            <person name="Fu Q."/>
            <person name="Gubbala S."/>
            <person name="Hirani K."/>
            <person name="Jayaseelan J.C."/>
            <person name="Lara F."/>
            <person name="Munidasa M."/>
            <person name="Palculict T."/>
            <person name="Patil S."/>
            <person name="Pu L.-L."/>
            <person name="Saada N."/>
            <person name="Tang L."/>
            <person name="Weissenberger G."/>
            <person name="Zhu Y."/>
            <person name="Hemphill L."/>
            <person name="Shang Y."/>
            <person name="Youmans B."/>
            <person name="Ayvaz T."/>
            <person name="Ross M."/>
            <person name="Santibanez J."/>
            <person name="Aqrawi P."/>
            <person name="Gross S."/>
            <person name="Joshi V."/>
            <person name="Fowler G."/>
            <person name="Nazareth L."/>
            <person name="Reid J."/>
            <person name="Worley K."/>
            <person name="Petrosino J."/>
            <person name="Highlander S."/>
            <person name="Gibbs R."/>
        </authorList>
    </citation>
    <scope>NUCLEOTIDE SEQUENCE [LARGE SCALE GENOMIC DNA]</scope>
    <source>
        <strain evidence="2 3">ATCC BAA-614</strain>
    </source>
</reference>